<keyword evidence="3" id="KW-1185">Reference proteome</keyword>
<organism evidence="2 3">
    <name type="scientific">Streptomyces gamaensis</name>
    <dbReference type="NCBI Taxonomy" id="1763542"/>
    <lineage>
        <taxon>Bacteria</taxon>
        <taxon>Bacillati</taxon>
        <taxon>Actinomycetota</taxon>
        <taxon>Actinomycetes</taxon>
        <taxon>Kitasatosporales</taxon>
        <taxon>Streptomycetaceae</taxon>
        <taxon>Streptomyces</taxon>
    </lineage>
</organism>
<evidence type="ECO:0000313" key="2">
    <source>
        <dbReference type="EMBL" id="MFC5720513.1"/>
    </source>
</evidence>
<dbReference type="RefSeq" id="WP_390315661.1">
    <property type="nucleotide sequence ID" value="NZ_JBHSPB010000005.1"/>
</dbReference>
<feature type="compositionally biased region" description="Basic residues" evidence="1">
    <location>
        <begin position="462"/>
        <end position="472"/>
    </location>
</feature>
<reference evidence="3" key="1">
    <citation type="journal article" date="2019" name="Int. J. Syst. Evol. Microbiol.">
        <title>The Global Catalogue of Microorganisms (GCM) 10K type strain sequencing project: providing services to taxonomists for standard genome sequencing and annotation.</title>
        <authorList>
            <consortium name="The Broad Institute Genomics Platform"/>
            <consortium name="The Broad Institute Genome Sequencing Center for Infectious Disease"/>
            <person name="Wu L."/>
            <person name="Ma J."/>
        </authorList>
    </citation>
    <scope>NUCLEOTIDE SEQUENCE [LARGE SCALE GENOMIC DNA]</scope>
    <source>
        <strain evidence="3">CGMCC 4.7304</strain>
    </source>
</reference>
<evidence type="ECO:0000256" key="1">
    <source>
        <dbReference type="SAM" id="MobiDB-lite"/>
    </source>
</evidence>
<protein>
    <submittedName>
        <fullName evidence="2">IS200/IS605 family accessory protein TnpB-related protein</fullName>
    </submittedName>
</protein>
<comment type="caution">
    <text evidence="2">The sequence shown here is derived from an EMBL/GenBank/DDBJ whole genome shotgun (WGS) entry which is preliminary data.</text>
</comment>
<gene>
    <name evidence="2" type="ORF">ACFP1Z_10105</name>
</gene>
<accession>A0ABW0Z0E3</accession>
<name>A0ABW0Z0E3_9ACTN</name>
<feature type="region of interest" description="Disordered" evidence="1">
    <location>
        <begin position="439"/>
        <end position="537"/>
    </location>
</feature>
<dbReference type="EMBL" id="JBHSPB010000005">
    <property type="protein sequence ID" value="MFC5720513.1"/>
    <property type="molecule type" value="Genomic_DNA"/>
</dbReference>
<sequence>MAESKKKLRTIDAPFVALGPSGVAIRTSLKHLTDADDKVLRQVGAHLGSLASKDLKRRCADSLEHSTDTWAERKRTLTEESSSRWAGSITRASHDQWALSRRAQLAHIQTLETGVKTIAHRLSLPVGEKGTKRAPGGYRTRQEWFAKTRRLHLLEDRLDAERADREAGVVHVVRGGRKLARNRHNLHAAQLTEAQWRQRWEAERWFLAADGESGKRWGNETIRVTTDGEVSIKLPAPLAHLANARHGRYVLAAKVNFRHRGDEWADRVSANRAVAYRIHQDVQRDRWYLTASWTIQPVRTVPLAQARAGGLIGVDTNADHLAAWRLDRHGNPCGEPRRFSYELDGPAGYRDAQVRHALTRLLHWAHRRGLSIAIEDLDFTTEKTREKHGRRKRFRKLISGMPVARLRARLVSMAAELGITIVAVDPAYTSMWGAEHWQKPLTSKNRKTTRHDAASVAIGRRALGHPIRRRTAPPHDDQSDRRGHRTAQAGPGARGREGTRPRIPGPRTRSVQPDAERKREPSASTTVRDAPDVQVWV</sequence>
<evidence type="ECO:0000313" key="3">
    <source>
        <dbReference type="Proteomes" id="UP001596083"/>
    </source>
</evidence>
<proteinExistence type="predicted"/>
<dbReference type="Proteomes" id="UP001596083">
    <property type="component" value="Unassembled WGS sequence"/>
</dbReference>